<sequence>MNFLFASFITVVTKPFNNATQDFRVCEMILRGHSANLIFCAAVKIPSALKTQETWPDWWHCANHNPNPCPDIHR</sequence>
<dbReference type="AlphaFoldDB" id="A0A366I5P2"/>
<dbReference type="Proteomes" id="UP000253046">
    <property type="component" value="Unassembled WGS sequence"/>
</dbReference>
<proteinExistence type="predicted"/>
<evidence type="ECO:0000313" key="2">
    <source>
        <dbReference type="Proteomes" id="UP000253046"/>
    </source>
</evidence>
<protein>
    <submittedName>
        <fullName evidence="1">Uncharacterized protein</fullName>
    </submittedName>
</protein>
<name>A0A366I5P2_9GAMM</name>
<organism evidence="1 2">
    <name type="scientific">Brenneria salicis ATCC 15712 = DSM 30166</name>
    <dbReference type="NCBI Taxonomy" id="714314"/>
    <lineage>
        <taxon>Bacteria</taxon>
        <taxon>Pseudomonadati</taxon>
        <taxon>Pseudomonadota</taxon>
        <taxon>Gammaproteobacteria</taxon>
        <taxon>Enterobacterales</taxon>
        <taxon>Pectobacteriaceae</taxon>
        <taxon>Brenneria</taxon>
    </lineage>
</organism>
<reference evidence="1 2" key="1">
    <citation type="submission" date="2018-06" db="EMBL/GenBank/DDBJ databases">
        <title>Genomic Encyclopedia of Type Strains, Phase IV (KMG-IV): sequencing the most valuable type-strain genomes for metagenomic binning, comparative biology and taxonomic classification.</title>
        <authorList>
            <person name="Goeker M."/>
        </authorList>
    </citation>
    <scope>NUCLEOTIDE SEQUENCE [LARGE SCALE GENOMIC DNA]</scope>
    <source>
        <strain evidence="1 2">DSM 30166</strain>
    </source>
</reference>
<gene>
    <name evidence="1" type="ORF">DES54_1117</name>
</gene>
<dbReference type="EMBL" id="QNRY01000011">
    <property type="protein sequence ID" value="RBP63494.1"/>
    <property type="molecule type" value="Genomic_DNA"/>
</dbReference>
<evidence type="ECO:0000313" key="1">
    <source>
        <dbReference type="EMBL" id="RBP63494.1"/>
    </source>
</evidence>
<accession>A0A366I5P2</accession>
<comment type="caution">
    <text evidence="1">The sequence shown here is derived from an EMBL/GenBank/DDBJ whole genome shotgun (WGS) entry which is preliminary data.</text>
</comment>
<keyword evidence="2" id="KW-1185">Reference proteome</keyword>